<dbReference type="AlphaFoldDB" id="A0A934QJ41"/>
<evidence type="ECO:0008006" key="4">
    <source>
        <dbReference type="Google" id="ProtNLM"/>
    </source>
</evidence>
<protein>
    <recommendedName>
        <fullName evidence="4">Tat pathway signal sequence domain protein</fullName>
    </recommendedName>
</protein>
<gene>
    <name evidence="2" type="ORF">CKO21_11045</name>
</gene>
<keyword evidence="1" id="KW-0732">Signal</keyword>
<feature type="chain" id="PRO_5037741205" description="Tat pathway signal sequence domain protein" evidence="1">
    <location>
        <begin position="24"/>
        <end position="149"/>
    </location>
</feature>
<reference evidence="2" key="1">
    <citation type="submission" date="2017-08" db="EMBL/GenBank/DDBJ databases">
        <authorList>
            <person name="Imhoff J.F."/>
            <person name="Rahn T."/>
            <person name="Kuenzel S."/>
            <person name="Neulinger S.C."/>
        </authorList>
    </citation>
    <scope>NUCLEOTIDE SEQUENCE</scope>
    <source>
        <strain evidence="2">DSM 9154</strain>
    </source>
</reference>
<dbReference type="Proteomes" id="UP000778970">
    <property type="component" value="Unassembled WGS sequence"/>
</dbReference>
<reference evidence="2" key="2">
    <citation type="journal article" date="2020" name="Microorganisms">
        <title>Osmotic Adaptation and Compatible Solute Biosynthesis of Phototrophic Bacteria as Revealed from Genome Analyses.</title>
        <authorList>
            <person name="Imhoff J.F."/>
            <person name="Rahn T."/>
            <person name="Kunzel S."/>
            <person name="Keller A."/>
            <person name="Neulinger S.C."/>
        </authorList>
    </citation>
    <scope>NUCLEOTIDE SEQUENCE</scope>
    <source>
        <strain evidence="2">DSM 9154</strain>
    </source>
</reference>
<dbReference type="RefSeq" id="WP_037258361.1">
    <property type="nucleotide sequence ID" value="NZ_NRRE01000026.1"/>
</dbReference>
<evidence type="ECO:0000256" key="1">
    <source>
        <dbReference type="SAM" id="SignalP"/>
    </source>
</evidence>
<name>A0A934QJ41_9PROT</name>
<comment type="caution">
    <text evidence="2">The sequence shown here is derived from an EMBL/GenBank/DDBJ whole genome shotgun (WGS) entry which is preliminary data.</text>
</comment>
<dbReference type="EMBL" id="NRRE01000026">
    <property type="protein sequence ID" value="MBK1697777.1"/>
    <property type="molecule type" value="Genomic_DNA"/>
</dbReference>
<evidence type="ECO:0000313" key="3">
    <source>
        <dbReference type="Proteomes" id="UP000778970"/>
    </source>
</evidence>
<feature type="signal peptide" evidence="1">
    <location>
        <begin position="1"/>
        <end position="23"/>
    </location>
</feature>
<keyword evidence="3" id="KW-1185">Reference proteome</keyword>
<proteinExistence type="predicted"/>
<sequence length="149" mass="15842">MLKPVACLLTLALAMLPVEPALAESGSAEGAPEAAPIRVELNKLEPREGACRAYFVFTNATDQRLQDYKLDLVLFDPDGVIAQRMAIDAGPLPAGKTRVKPFDLSGLACGEIERVLLNDVLACRTPDGPLPRCGPRSTPASRAAASFIK</sequence>
<evidence type="ECO:0000313" key="2">
    <source>
        <dbReference type="EMBL" id="MBK1697777.1"/>
    </source>
</evidence>
<accession>A0A934QJ41</accession>
<organism evidence="2 3">
    <name type="scientific">Rhodovibrio salinarum</name>
    <dbReference type="NCBI Taxonomy" id="1087"/>
    <lineage>
        <taxon>Bacteria</taxon>
        <taxon>Pseudomonadati</taxon>
        <taxon>Pseudomonadota</taxon>
        <taxon>Alphaproteobacteria</taxon>
        <taxon>Rhodospirillales</taxon>
        <taxon>Rhodovibrionaceae</taxon>
        <taxon>Rhodovibrio</taxon>
    </lineage>
</organism>